<dbReference type="EMBL" id="CM042011">
    <property type="protein sequence ID" value="KAI3767912.1"/>
    <property type="molecule type" value="Genomic_DNA"/>
</dbReference>
<gene>
    <name evidence="1" type="ORF">L2E82_18341</name>
</gene>
<accession>A0ACB9F9U1</accession>
<comment type="caution">
    <text evidence="1">The sequence shown here is derived from an EMBL/GenBank/DDBJ whole genome shotgun (WGS) entry which is preliminary data.</text>
</comment>
<dbReference type="Proteomes" id="UP001055811">
    <property type="component" value="Linkage Group LG03"/>
</dbReference>
<evidence type="ECO:0000313" key="1">
    <source>
        <dbReference type="EMBL" id="KAI3767912.1"/>
    </source>
</evidence>
<protein>
    <submittedName>
        <fullName evidence="1">Uncharacterized protein</fullName>
    </submittedName>
</protein>
<sequence>MAGDEEAPKKAKSTHIVRKHSERIMKKHAFSRFKNNASDPVMIDMDDDFVNYKQPEIITTKVTPKTTHEQRSKKGHEPVINLVSPVVVGSDESNKDIHSNIVHKMRTKNRSDTIINLDSPVVIGSAIEGKGN</sequence>
<organism evidence="1 2">
    <name type="scientific">Cichorium intybus</name>
    <name type="common">Chicory</name>
    <dbReference type="NCBI Taxonomy" id="13427"/>
    <lineage>
        <taxon>Eukaryota</taxon>
        <taxon>Viridiplantae</taxon>
        <taxon>Streptophyta</taxon>
        <taxon>Embryophyta</taxon>
        <taxon>Tracheophyta</taxon>
        <taxon>Spermatophyta</taxon>
        <taxon>Magnoliopsida</taxon>
        <taxon>eudicotyledons</taxon>
        <taxon>Gunneridae</taxon>
        <taxon>Pentapetalae</taxon>
        <taxon>asterids</taxon>
        <taxon>campanulids</taxon>
        <taxon>Asterales</taxon>
        <taxon>Asteraceae</taxon>
        <taxon>Cichorioideae</taxon>
        <taxon>Cichorieae</taxon>
        <taxon>Cichoriinae</taxon>
        <taxon>Cichorium</taxon>
    </lineage>
</organism>
<name>A0ACB9F9U1_CICIN</name>
<proteinExistence type="predicted"/>
<reference evidence="1 2" key="2">
    <citation type="journal article" date="2022" name="Mol. Ecol. Resour.">
        <title>The genomes of chicory, endive, great burdock and yacon provide insights into Asteraceae paleo-polyploidization history and plant inulin production.</title>
        <authorList>
            <person name="Fan W."/>
            <person name="Wang S."/>
            <person name="Wang H."/>
            <person name="Wang A."/>
            <person name="Jiang F."/>
            <person name="Liu H."/>
            <person name="Zhao H."/>
            <person name="Xu D."/>
            <person name="Zhang Y."/>
        </authorList>
    </citation>
    <scope>NUCLEOTIDE SEQUENCE [LARGE SCALE GENOMIC DNA]</scope>
    <source>
        <strain evidence="2">cv. Punajuju</strain>
        <tissue evidence="1">Leaves</tissue>
    </source>
</reference>
<keyword evidence="2" id="KW-1185">Reference proteome</keyword>
<reference evidence="2" key="1">
    <citation type="journal article" date="2022" name="Mol. Ecol. Resour.">
        <title>The genomes of chicory, endive, great burdock and yacon provide insights into Asteraceae palaeo-polyploidization history and plant inulin production.</title>
        <authorList>
            <person name="Fan W."/>
            <person name="Wang S."/>
            <person name="Wang H."/>
            <person name="Wang A."/>
            <person name="Jiang F."/>
            <person name="Liu H."/>
            <person name="Zhao H."/>
            <person name="Xu D."/>
            <person name="Zhang Y."/>
        </authorList>
    </citation>
    <scope>NUCLEOTIDE SEQUENCE [LARGE SCALE GENOMIC DNA]</scope>
    <source>
        <strain evidence="2">cv. Punajuju</strain>
    </source>
</reference>
<evidence type="ECO:0000313" key="2">
    <source>
        <dbReference type="Proteomes" id="UP001055811"/>
    </source>
</evidence>